<evidence type="ECO:0000313" key="1">
    <source>
        <dbReference type="EMBL" id="MSE09713.1"/>
    </source>
</evidence>
<sequence length="90" mass="10645">MKYIYNVQKIKRKYQFKSYEITQLLFRAKIATLELGEGVARNINNGVETYHIDLNDNNVISKLKNYLADEQNIKIKIIYTDLLEFLERTG</sequence>
<reference evidence="1 2" key="1">
    <citation type="submission" date="2019-11" db="EMBL/GenBank/DDBJ databases">
        <title>Draft Genome Sequence of Plant Growth-Promoting Rhizosphere-Associated Bacteria.</title>
        <authorList>
            <person name="Vasilyev I.Y."/>
            <person name="Radchenko V."/>
            <person name="Ilnitskaya E.V."/>
        </authorList>
    </citation>
    <scope>NUCLEOTIDE SEQUENCE [LARGE SCALE GENOMIC DNA]</scope>
    <source>
        <strain evidence="1 2">VRA_01-1sq_f</strain>
    </source>
</reference>
<proteinExistence type="predicted"/>
<protein>
    <submittedName>
        <fullName evidence="1">Uncharacterized protein</fullName>
    </submittedName>
</protein>
<organism evidence="1 2">
    <name type="scientific">Ligilactobacillus salivarius</name>
    <dbReference type="NCBI Taxonomy" id="1624"/>
    <lineage>
        <taxon>Bacteria</taxon>
        <taxon>Bacillati</taxon>
        <taxon>Bacillota</taxon>
        <taxon>Bacilli</taxon>
        <taxon>Lactobacillales</taxon>
        <taxon>Lactobacillaceae</taxon>
        <taxon>Ligilactobacillus</taxon>
    </lineage>
</organism>
<evidence type="ECO:0000313" key="2">
    <source>
        <dbReference type="Proteomes" id="UP000467635"/>
    </source>
</evidence>
<dbReference type="AlphaFoldDB" id="A0A7X2STD9"/>
<gene>
    <name evidence="1" type="ORF">GKC33_13930</name>
</gene>
<accession>A0A7X2STD9</accession>
<dbReference type="EMBL" id="WKKX01001154">
    <property type="protein sequence ID" value="MSE09713.1"/>
    <property type="molecule type" value="Genomic_DNA"/>
</dbReference>
<name>A0A7X2STD9_9LACO</name>
<comment type="caution">
    <text evidence="1">The sequence shown here is derived from an EMBL/GenBank/DDBJ whole genome shotgun (WGS) entry which is preliminary data.</text>
</comment>
<feature type="non-terminal residue" evidence="1">
    <location>
        <position position="90"/>
    </location>
</feature>
<dbReference type="Proteomes" id="UP000467635">
    <property type="component" value="Unassembled WGS sequence"/>
</dbReference>